<evidence type="ECO:0000313" key="3">
    <source>
        <dbReference type="Proteomes" id="UP000719766"/>
    </source>
</evidence>
<feature type="compositionally biased region" description="Low complexity" evidence="1">
    <location>
        <begin position="415"/>
        <end position="429"/>
    </location>
</feature>
<feature type="compositionally biased region" description="Basic residues" evidence="1">
    <location>
        <begin position="19"/>
        <end position="30"/>
    </location>
</feature>
<keyword evidence="3" id="KW-1185">Reference proteome</keyword>
<feature type="compositionally biased region" description="Polar residues" evidence="1">
    <location>
        <begin position="246"/>
        <end position="261"/>
    </location>
</feature>
<feature type="compositionally biased region" description="Basic and acidic residues" evidence="1">
    <location>
        <begin position="230"/>
        <end position="241"/>
    </location>
</feature>
<feature type="region of interest" description="Disordered" evidence="1">
    <location>
        <begin position="396"/>
        <end position="468"/>
    </location>
</feature>
<dbReference type="RefSeq" id="XP_041161086.1">
    <property type="nucleotide sequence ID" value="XM_041302804.1"/>
</dbReference>
<accession>A0A9P7ARR5</accession>
<feature type="compositionally biased region" description="Basic residues" evidence="1">
    <location>
        <begin position="219"/>
        <end position="229"/>
    </location>
</feature>
<dbReference type="EMBL" id="JABBWE010000023">
    <property type="protein sequence ID" value="KAG1795134.1"/>
    <property type="molecule type" value="Genomic_DNA"/>
</dbReference>
<dbReference type="Proteomes" id="UP000719766">
    <property type="component" value="Unassembled WGS sequence"/>
</dbReference>
<comment type="caution">
    <text evidence="2">The sequence shown here is derived from an EMBL/GenBank/DDBJ whole genome shotgun (WGS) entry which is preliminary data.</text>
</comment>
<feature type="compositionally biased region" description="Polar residues" evidence="1">
    <location>
        <begin position="82"/>
        <end position="91"/>
    </location>
</feature>
<dbReference type="AlphaFoldDB" id="A0A9P7ARR5"/>
<protein>
    <submittedName>
        <fullName evidence="2">Uncharacterized protein</fullName>
    </submittedName>
</protein>
<evidence type="ECO:0000313" key="2">
    <source>
        <dbReference type="EMBL" id="KAG1795134.1"/>
    </source>
</evidence>
<dbReference type="GeneID" id="64596568"/>
<feature type="region of interest" description="Disordered" evidence="1">
    <location>
        <begin position="1"/>
        <end position="172"/>
    </location>
</feature>
<feature type="region of interest" description="Disordered" evidence="1">
    <location>
        <begin position="219"/>
        <end position="266"/>
    </location>
</feature>
<feature type="compositionally biased region" description="Basic and acidic residues" evidence="1">
    <location>
        <begin position="437"/>
        <end position="454"/>
    </location>
</feature>
<gene>
    <name evidence="2" type="ORF">HD556DRAFT_1366209</name>
</gene>
<name>A0A9P7ARR5_9AGAM</name>
<evidence type="ECO:0000256" key="1">
    <source>
        <dbReference type="SAM" id="MobiDB-lite"/>
    </source>
</evidence>
<reference evidence="2" key="1">
    <citation type="journal article" date="2020" name="New Phytol.">
        <title>Comparative genomics reveals dynamic genome evolution in host specialist ectomycorrhizal fungi.</title>
        <authorList>
            <person name="Lofgren L.A."/>
            <person name="Nguyen N.H."/>
            <person name="Vilgalys R."/>
            <person name="Ruytinx J."/>
            <person name="Liao H.L."/>
            <person name="Branco S."/>
            <person name="Kuo A."/>
            <person name="LaButti K."/>
            <person name="Lipzen A."/>
            <person name="Andreopoulos W."/>
            <person name="Pangilinan J."/>
            <person name="Riley R."/>
            <person name="Hundley H."/>
            <person name="Na H."/>
            <person name="Barry K."/>
            <person name="Grigoriev I.V."/>
            <person name="Stajich J.E."/>
            <person name="Kennedy P.G."/>
        </authorList>
    </citation>
    <scope>NUCLEOTIDE SEQUENCE</scope>
    <source>
        <strain evidence="2">S12</strain>
    </source>
</reference>
<dbReference type="OrthoDB" id="3262173at2759"/>
<organism evidence="2 3">
    <name type="scientific">Suillus plorans</name>
    <dbReference type="NCBI Taxonomy" id="116603"/>
    <lineage>
        <taxon>Eukaryota</taxon>
        <taxon>Fungi</taxon>
        <taxon>Dikarya</taxon>
        <taxon>Basidiomycota</taxon>
        <taxon>Agaricomycotina</taxon>
        <taxon>Agaricomycetes</taxon>
        <taxon>Agaricomycetidae</taxon>
        <taxon>Boletales</taxon>
        <taxon>Suillineae</taxon>
        <taxon>Suillaceae</taxon>
        <taxon>Suillus</taxon>
    </lineage>
</organism>
<sequence>MSDSVNSSPERPKVESSKIKHAGKAKKKRSVPNIAEDRSDEESDTHQSIGTSDPQESPPSEPKAAPKIVEVLLPGPSPPQSPRNSQETQVLSAKPLSKARGSRSRTSSVVSLSRPIRHESPSVLSVRAKSSDKSSPASKAKCPDTPDDDADETSSIAESSAGGRIRRSESERIQYFKDQSQCDDMEPHRVHCARCDKWINLGRRQTYAVRPWEIHRRKCDPRSPVSKKSHRDETEVEKPEGDVSVSELSQEITKQSSPQSARQDDVERKALLEEDPRAQEVKPHEILCRSCQKWIKLSIDHAYVLGNWHAHQQRCSGVVPSSRVATAERKYSLLTDPQAKSSSARHVECAFCRTTVELDGVAQYDLTKWHEHKAKCSSHTVQLTPKPLGSRLSRVFPPPSSQAITQTPINEVHKPPTSSSSAPTDAIAINDNSPYRIGEKRARDEEDAGEDRPMNRPRTVAYQVPENEAPSPWGWFIQPLKAFVRGFREGLGTPST</sequence>
<proteinExistence type="predicted"/>
<feature type="compositionally biased region" description="Polar residues" evidence="1">
    <location>
        <begin position="46"/>
        <end position="55"/>
    </location>
</feature>
<feature type="compositionally biased region" description="Low complexity" evidence="1">
    <location>
        <begin position="104"/>
        <end position="114"/>
    </location>
</feature>